<dbReference type="AlphaFoldDB" id="A0A6A4HSG8"/>
<dbReference type="Proteomes" id="UP000799118">
    <property type="component" value="Unassembled WGS sequence"/>
</dbReference>
<protein>
    <submittedName>
        <fullName evidence="7">Cytochrome P450</fullName>
    </submittedName>
</protein>
<accession>A0A6A4HSG8</accession>
<proteinExistence type="inferred from homology"/>
<keyword evidence="4 6" id="KW-0479">Metal-binding</keyword>
<dbReference type="PRINTS" id="PR00385">
    <property type="entry name" value="P450"/>
</dbReference>
<dbReference type="EMBL" id="ML769454">
    <property type="protein sequence ID" value="KAE9400701.1"/>
    <property type="molecule type" value="Genomic_DNA"/>
</dbReference>
<organism evidence="7 8">
    <name type="scientific">Gymnopus androsaceus JB14</name>
    <dbReference type="NCBI Taxonomy" id="1447944"/>
    <lineage>
        <taxon>Eukaryota</taxon>
        <taxon>Fungi</taxon>
        <taxon>Dikarya</taxon>
        <taxon>Basidiomycota</taxon>
        <taxon>Agaricomycotina</taxon>
        <taxon>Agaricomycetes</taxon>
        <taxon>Agaricomycetidae</taxon>
        <taxon>Agaricales</taxon>
        <taxon>Marasmiineae</taxon>
        <taxon>Omphalotaceae</taxon>
        <taxon>Gymnopus</taxon>
    </lineage>
</organism>
<reference evidence="7" key="1">
    <citation type="journal article" date="2019" name="Environ. Microbiol.">
        <title>Fungal ecological strategies reflected in gene transcription - a case study of two litter decomposers.</title>
        <authorList>
            <person name="Barbi F."/>
            <person name="Kohler A."/>
            <person name="Barry K."/>
            <person name="Baskaran P."/>
            <person name="Daum C."/>
            <person name="Fauchery L."/>
            <person name="Ihrmark K."/>
            <person name="Kuo A."/>
            <person name="LaButti K."/>
            <person name="Lipzen A."/>
            <person name="Morin E."/>
            <person name="Grigoriev I.V."/>
            <person name="Henrissat B."/>
            <person name="Lindahl B."/>
            <person name="Martin F."/>
        </authorList>
    </citation>
    <scope>NUCLEOTIDE SEQUENCE</scope>
    <source>
        <strain evidence="7">JB14</strain>
    </source>
</reference>
<evidence type="ECO:0000256" key="1">
    <source>
        <dbReference type="ARBA" id="ARBA00001971"/>
    </source>
</evidence>
<keyword evidence="5 6" id="KW-0408">Iron</keyword>
<dbReference type="Pfam" id="PF00067">
    <property type="entry name" value="p450"/>
    <property type="match status" value="1"/>
</dbReference>
<dbReference type="GO" id="GO:0005506">
    <property type="term" value="F:iron ion binding"/>
    <property type="evidence" value="ECO:0007669"/>
    <property type="project" value="InterPro"/>
</dbReference>
<keyword evidence="8" id="KW-1185">Reference proteome</keyword>
<dbReference type="SUPFAM" id="SSF48264">
    <property type="entry name" value="Cytochrome P450"/>
    <property type="match status" value="1"/>
</dbReference>
<evidence type="ECO:0000256" key="4">
    <source>
        <dbReference type="ARBA" id="ARBA00022723"/>
    </source>
</evidence>
<comment type="pathway">
    <text evidence="2">Secondary metabolite biosynthesis.</text>
</comment>
<dbReference type="GO" id="GO:0004497">
    <property type="term" value="F:monooxygenase activity"/>
    <property type="evidence" value="ECO:0007669"/>
    <property type="project" value="InterPro"/>
</dbReference>
<evidence type="ECO:0000256" key="5">
    <source>
        <dbReference type="ARBA" id="ARBA00023004"/>
    </source>
</evidence>
<dbReference type="PANTHER" id="PTHR24305">
    <property type="entry name" value="CYTOCHROME P450"/>
    <property type="match status" value="1"/>
</dbReference>
<evidence type="ECO:0000256" key="3">
    <source>
        <dbReference type="ARBA" id="ARBA00010617"/>
    </source>
</evidence>
<dbReference type="Gene3D" id="1.10.630.10">
    <property type="entry name" value="Cytochrome P450"/>
    <property type="match status" value="1"/>
</dbReference>
<name>A0A6A4HSG8_9AGAR</name>
<keyword evidence="6" id="KW-0349">Heme</keyword>
<dbReference type="InterPro" id="IPR050121">
    <property type="entry name" value="Cytochrome_P450_monoxygenase"/>
</dbReference>
<evidence type="ECO:0000313" key="7">
    <source>
        <dbReference type="EMBL" id="KAE9400701.1"/>
    </source>
</evidence>
<dbReference type="InterPro" id="IPR002401">
    <property type="entry name" value="Cyt_P450_E_grp-I"/>
</dbReference>
<dbReference type="InterPro" id="IPR036396">
    <property type="entry name" value="Cyt_P450_sf"/>
</dbReference>
<gene>
    <name evidence="7" type="ORF">BT96DRAFT_956820</name>
</gene>
<sequence>MYPYTLYPSLQWPLIASLHTVPFYASLLSSIVLYRLSPLHPLAKVPGPRLHKISKLWSVWICWKGRQHTEFKAMHDKYGPVVRTGPNEISVIDPTAVNAILGAGGLPKGKSWNRALNTDALDEYDEILVKNGLQLVEGMQANSHGEVDLTAWFNYFSFDFMADFVFGGGSDLLQKGRDEKGILELLDHHMITRLSHTVVFLSRNRIPGVTESTLKMRKFASEWVQNRLKMGAQMKDLWYHLTNEAEKETQPLITEVAADALLAIVAGADTTSVALTNFFWLILSNPEHYKLVQQEIDTVYGEADATDLSKHSELKYTSACLNEALRLLPPGLTGGPRQVPKGGRSISGHFLPEGTQVYVPLYVIHRNPQCFFPNTNDFVPSRWLKSEEGRIHDTKSFLAFSAGPANCVGRKLARQEMFMKFEFSFGREFDWEHWPETMRDFMTTSRGPLKVIARSK</sequence>
<dbReference type="PANTHER" id="PTHR24305:SF232">
    <property type="entry name" value="P450, PUTATIVE (EUROFUNG)-RELATED"/>
    <property type="match status" value="1"/>
</dbReference>
<dbReference type="GO" id="GO:0020037">
    <property type="term" value="F:heme binding"/>
    <property type="evidence" value="ECO:0007669"/>
    <property type="project" value="InterPro"/>
</dbReference>
<comment type="similarity">
    <text evidence="3">Belongs to the cytochrome P450 family.</text>
</comment>
<dbReference type="InterPro" id="IPR001128">
    <property type="entry name" value="Cyt_P450"/>
</dbReference>
<dbReference type="GO" id="GO:0016705">
    <property type="term" value="F:oxidoreductase activity, acting on paired donors, with incorporation or reduction of molecular oxygen"/>
    <property type="evidence" value="ECO:0007669"/>
    <property type="project" value="InterPro"/>
</dbReference>
<evidence type="ECO:0000256" key="2">
    <source>
        <dbReference type="ARBA" id="ARBA00005179"/>
    </source>
</evidence>
<evidence type="ECO:0000256" key="6">
    <source>
        <dbReference type="PIRSR" id="PIRSR602401-1"/>
    </source>
</evidence>
<dbReference type="PRINTS" id="PR00463">
    <property type="entry name" value="EP450I"/>
</dbReference>
<comment type="cofactor">
    <cofactor evidence="1 6">
        <name>heme</name>
        <dbReference type="ChEBI" id="CHEBI:30413"/>
    </cofactor>
</comment>
<feature type="binding site" description="axial binding residue" evidence="6">
    <location>
        <position position="407"/>
    </location>
    <ligand>
        <name>heme</name>
        <dbReference type="ChEBI" id="CHEBI:30413"/>
    </ligand>
    <ligandPart>
        <name>Fe</name>
        <dbReference type="ChEBI" id="CHEBI:18248"/>
    </ligandPart>
</feature>
<evidence type="ECO:0000313" key="8">
    <source>
        <dbReference type="Proteomes" id="UP000799118"/>
    </source>
</evidence>
<dbReference type="OrthoDB" id="6692864at2759"/>